<dbReference type="AlphaFoldDB" id="A0A8J2SU97"/>
<gene>
    <name evidence="2" type="ORF">PECAL_5P16530</name>
</gene>
<evidence type="ECO:0000313" key="2">
    <source>
        <dbReference type="EMBL" id="CAH0377073.1"/>
    </source>
</evidence>
<feature type="region of interest" description="Disordered" evidence="1">
    <location>
        <begin position="158"/>
        <end position="177"/>
    </location>
</feature>
<feature type="compositionally biased region" description="Pro residues" evidence="1">
    <location>
        <begin position="215"/>
        <end position="228"/>
    </location>
</feature>
<evidence type="ECO:0000256" key="1">
    <source>
        <dbReference type="SAM" id="MobiDB-lite"/>
    </source>
</evidence>
<reference evidence="2" key="1">
    <citation type="submission" date="2021-11" db="EMBL/GenBank/DDBJ databases">
        <authorList>
            <consortium name="Genoscope - CEA"/>
            <person name="William W."/>
        </authorList>
    </citation>
    <scope>NUCLEOTIDE SEQUENCE</scope>
</reference>
<keyword evidence="3" id="KW-1185">Reference proteome</keyword>
<comment type="caution">
    <text evidence="2">The sequence shown here is derived from an EMBL/GenBank/DDBJ whole genome shotgun (WGS) entry which is preliminary data.</text>
</comment>
<dbReference type="Proteomes" id="UP000789595">
    <property type="component" value="Unassembled WGS sequence"/>
</dbReference>
<organism evidence="2 3">
    <name type="scientific">Pelagomonas calceolata</name>
    <dbReference type="NCBI Taxonomy" id="35677"/>
    <lineage>
        <taxon>Eukaryota</taxon>
        <taxon>Sar</taxon>
        <taxon>Stramenopiles</taxon>
        <taxon>Ochrophyta</taxon>
        <taxon>Pelagophyceae</taxon>
        <taxon>Pelagomonadales</taxon>
        <taxon>Pelagomonadaceae</taxon>
        <taxon>Pelagomonas</taxon>
    </lineage>
</organism>
<protein>
    <submittedName>
        <fullName evidence="2">Uncharacterized protein</fullName>
    </submittedName>
</protein>
<feature type="region of interest" description="Disordered" evidence="1">
    <location>
        <begin position="209"/>
        <end position="237"/>
    </location>
</feature>
<feature type="region of interest" description="Disordered" evidence="1">
    <location>
        <begin position="601"/>
        <end position="622"/>
    </location>
</feature>
<feature type="region of interest" description="Disordered" evidence="1">
    <location>
        <begin position="1"/>
        <end position="33"/>
    </location>
</feature>
<proteinExistence type="predicted"/>
<accession>A0A8J2SU97</accession>
<sequence>MEATGSSRRRSRAAPKPAPPPDDPPKWLKRNGTDFPGLVVAHVIRLLEEMEGKTQQTPRRTRAKSYLEILKNEDPAARSCDNLSKTQIVKKLEDCVEAFWETYDDAMDKFQAQDQVAPPKPKDPPQGLLRQGNTFASLGQRAFQTLLANEANKQKTAASYSQTLKSSDPDARSSDGLSKTEIEKKLTNCVKAYWKTYDDAMDKFQAQDQVAAPKPAAPKPAAPKPAEPPDWLEREGTDFPGLEKQQVIRLLEEIEGTTQQKPRRNRAESYLEILKNEDPAARSCDGFSKTQIVKKLNDCVEAFWETYDDAMDKFQAPDVEERRLIGTPSNTRDDEEAATDLLARLQQRLADSECAIDGDDRFARVREKSAQQLLSVARVREKSAQQLLSELCSSSDRVDRLLEGGRLASTGREDKERGEVLALVAPFGNSLYSRWNLDFKEHHGVDPTADDVKAWLEGKVEALDYVDAATRGTWSKAIDEVKVATTKLATPTPENPMVGRGGDCDGCQNILAALGRGRTCIPEHASRARFACTCTNRPIPESVALEPEQVLLRASDAATDKLKELAVEHLQALKHDSKLEEYLRARAVFVVAQERMRSSWKGRRGHELHPNQNAENAARGHAAVRRAALGRERYSLAERNLDPFSRRCRVVTRKLKSTVRIRDYTRFVDETDYTRLKDKTD</sequence>
<feature type="compositionally biased region" description="Basic and acidic residues" evidence="1">
    <location>
        <begin position="167"/>
        <end position="177"/>
    </location>
</feature>
<name>A0A8J2SU97_9STRA</name>
<evidence type="ECO:0000313" key="3">
    <source>
        <dbReference type="Proteomes" id="UP000789595"/>
    </source>
</evidence>
<dbReference type="EMBL" id="CAKKNE010000005">
    <property type="protein sequence ID" value="CAH0377073.1"/>
    <property type="molecule type" value="Genomic_DNA"/>
</dbReference>